<evidence type="ECO:0000313" key="4">
    <source>
        <dbReference type="Proteomes" id="UP000638648"/>
    </source>
</evidence>
<dbReference type="InterPro" id="IPR036291">
    <property type="entry name" value="NAD(P)-bd_dom_sf"/>
</dbReference>
<dbReference type="Gene3D" id="3.30.360.10">
    <property type="entry name" value="Dihydrodipicolinate Reductase, domain 2"/>
    <property type="match status" value="1"/>
</dbReference>
<evidence type="ECO:0000313" key="3">
    <source>
        <dbReference type="EMBL" id="MBE1603893.1"/>
    </source>
</evidence>
<gene>
    <name evidence="3" type="ORF">HEB94_000741</name>
</gene>
<evidence type="ECO:0000259" key="2">
    <source>
        <dbReference type="Pfam" id="PF21390"/>
    </source>
</evidence>
<dbReference type="PANTHER" id="PTHR43377:SF1">
    <property type="entry name" value="BILIVERDIN REDUCTASE A"/>
    <property type="match status" value="1"/>
</dbReference>
<dbReference type="Pfam" id="PF21390">
    <property type="entry name" value="Irp3-like_C"/>
    <property type="match status" value="1"/>
</dbReference>
<dbReference type="PANTHER" id="PTHR43377">
    <property type="entry name" value="BILIVERDIN REDUCTASE A"/>
    <property type="match status" value="1"/>
</dbReference>
<dbReference type="GO" id="GO:0000166">
    <property type="term" value="F:nucleotide binding"/>
    <property type="evidence" value="ECO:0007669"/>
    <property type="project" value="InterPro"/>
</dbReference>
<reference evidence="3" key="1">
    <citation type="submission" date="2020-10" db="EMBL/GenBank/DDBJ databases">
        <title>Sequencing the genomes of 1000 actinobacteria strains.</title>
        <authorList>
            <person name="Klenk H.-P."/>
        </authorList>
    </citation>
    <scope>NUCLEOTIDE SEQUENCE</scope>
    <source>
        <strain evidence="3">DSM 45354</strain>
    </source>
</reference>
<dbReference type="InterPro" id="IPR048655">
    <property type="entry name" value="Irp3-like_C"/>
</dbReference>
<proteinExistence type="predicted"/>
<dbReference type="RefSeq" id="WP_192748591.1">
    <property type="nucleotide sequence ID" value="NZ_BAABJL010000073.1"/>
</dbReference>
<sequence>MQGRSLRVVVCGTTFGQFYLAALPALRPAFELVGILSRGSAQSAACAERAGVPLFTDPAQLRGRVDVACVVVRSGVTGGAGSDLARELLALGIHVLQEQPVHHDDVAGCVQAARRHGVVYLLGDLYVHLPPVRRFVAAARGLLARRPARQVDARCAIQVAFPLVHILGEALGTIRPWGLTAAPEPSGPSRVLTGHLGDTPLTAIVHHEIDPDDPDNHLPLLQQISISTDAGRLCLTDTHGPLTWAPRLHIPDPVKTAFDFDDEAASFLAEPSLVQLDPSPPSYREILTRWWPAAIGADLLTLRDQIFAGRGSPASEQYHLTLCRLWQEATTELGYPALRPAQTHRPLPATELIAAAAAAATDPR</sequence>
<dbReference type="NCBIfam" id="TIGR01761">
    <property type="entry name" value="thiaz-red"/>
    <property type="match status" value="1"/>
</dbReference>
<dbReference type="AlphaFoldDB" id="A0A927MRH7"/>
<dbReference type="EMBL" id="JADBEM010000001">
    <property type="protein sequence ID" value="MBE1603893.1"/>
    <property type="molecule type" value="Genomic_DNA"/>
</dbReference>
<dbReference type="Proteomes" id="UP000638648">
    <property type="component" value="Unassembled WGS sequence"/>
</dbReference>
<accession>A0A927MRH7</accession>
<dbReference type="InterPro" id="IPR010091">
    <property type="entry name" value="Thiazolinyl_imide_reductase"/>
</dbReference>
<evidence type="ECO:0000259" key="1">
    <source>
        <dbReference type="Pfam" id="PF01408"/>
    </source>
</evidence>
<name>A0A927MRH7_9ACTN</name>
<dbReference type="Gene3D" id="3.40.50.720">
    <property type="entry name" value="NAD(P)-binding Rossmann-like Domain"/>
    <property type="match status" value="1"/>
</dbReference>
<comment type="caution">
    <text evidence="3">The sequence shown here is derived from an EMBL/GenBank/DDBJ whole genome shotgun (WGS) entry which is preliminary data.</text>
</comment>
<dbReference type="SUPFAM" id="SSF51735">
    <property type="entry name" value="NAD(P)-binding Rossmann-fold domains"/>
    <property type="match status" value="1"/>
</dbReference>
<dbReference type="InterPro" id="IPR000683">
    <property type="entry name" value="Gfo/Idh/MocA-like_OxRdtase_N"/>
</dbReference>
<feature type="domain" description="Thiazolinyl imine reductase-like C-terminal" evidence="2">
    <location>
        <begin position="158"/>
        <end position="245"/>
    </location>
</feature>
<organism evidence="3 4">
    <name type="scientific">Actinopolymorpha pittospori</name>
    <dbReference type="NCBI Taxonomy" id="648752"/>
    <lineage>
        <taxon>Bacteria</taxon>
        <taxon>Bacillati</taxon>
        <taxon>Actinomycetota</taxon>
        <taxon>Actinomycetes</taxon>
        <taxon>Propionibacteriales</taxon>
        <taxon>Actinopolymorphaceae</taxon>
        <taxon>Actinopolymorpha</taxon>
    </lineage>
</organism>
<dbReference type="InterPro" id="IPR051450">
    <property type="entry name" value="Gfo/Idh/MocA_Oxidoreductases"/>
</dbReference>
<keyword evidence="4" id="KW-1185">Reference proteome</keyword>
<feature type="domain" description="Gfo/Idh/MocA-like oxidoreductase N-terminal" evidence="1">
    <location>
        <begin position="6"/>
        <end position="122"/>
    </location>
</feature>
<dbReference type="Pfam" id="PF01408">
    <property type="entry name" value="GFO_IDH_MocA"/>
    <property type="match status" value="1"/>
</dbReference>
<protein>
    <submittedName>
        <fullName evidence="3">Thiazolinyl imide reductase</fullName>
    </submittedName>
</protein>